<dbReference type="STRING" id="1871111.GCA_001704615_02964"/>
<dbReference type="PROSITE" id="PS51257">
    <property type="entry name" value="PROKAR_LIPOPROTEIN"/>
    <property type="match status" value="1"/>
</dbReference>
<organism evidence="2 3">
    <name type="scientific">Acinetobacter defluvii</name>
    <dbReference type="NCBI Taxonomy" id="1871111"/>
    <lineage>
        <taxon>Bacteria</taxon>
        <taxon>Pseudomonadati</taxon>
        <taxon>Pseudomonadota</taxon>
        <taxon>Gammaproteobacteria</taxon>
        <taxon>Moraxellales</taxon>
        <taxon>Moraxellaceae</taxon>
        <taxon>Acinetobacter</taxon>
    </lineage>
</organism>
<dbReference type="EMBL" id="CP029397">
    <property type="protein sequence ID" value="AWL28191.1"/>
    <property type="molecule type" value="Genomic_DNA"/>
</dbReference>
<feature type="signal peptide" evidence="1">
    <location>
        <begin position="1"/>
        <end position="22"/>
    </location>
</feature>
<evidence type="ECO:0000313" key="3">
    <source>
        <dbReference type="Proteomes" id="UP000245977"/>
    </source>
</evidence>
<sequence length="212" mass="24230">MKVTTKIALVTASMLSIGVLTACQSTATPQNEQNTRMMGYHKYDRHMSPEQRAQFKKMRAERQAFHNQIQKACDGKSVGQMTQIKAGEKTLDGTCNMVFQADRKAMSEMKREFRHDQGRMMHGHSGNHHRGQRQMQAMTEEQRIQIQQQREQNRAERQARWDAMQKACVGQSNGKAIQVKLGEKIINGTCVVRFQPQRPMQPLTPATNLKTS</sequence>
<accession>A0A2S2FB45</accession>
<gene>
    <name evidence="2" type="ORF">DJ533_06160</name>
</gene>
<proteinExistence type="predicted"/>
<keyword evidence="3" id="KW-1185">Reference proteome</keyword>
<dbReference type="OrthoDB" id="6717527at2"/>
<dbReference type="RefSeq" id="WP_065993708.1">
    <property type="nucleotide sequence ID" value="NZ_CP029397.2"/>
</dbReference>
<evidence type="ECO:0000313" key="2">
    <source>
        <dbReference type="EMBL" id="AWL28191.1"/>
    </source>
</evidence>
<dbReference type="KEGG" id="adv:DJ533_06160"/>
<protein>
    <submittedName>
        <fullName evidence="2">Uncharacterized protein</fullName>
    </submittedName>
</protein>
<reference evidence="2" key="1">
    <citation type="submission" date="2019-08" db="EMBL/GenBank/DDBJ databases">
        <title>The complete genome of Acinetobacter defluvii strain WCHAD010030.</title>
        <authorList>
            <person name="Hu Y."/>
            <person name="Qin J."/>
            <person name="Feng Y."/>
            <person name="Zong Z."/>
        </authorList>
    </citation>
    <scope>NUCLEOTIDE SEQUENCE</scope>
    <source>
        <strain evidence="2">WCHA30</strain>
    </source>
</reference>
<dbReference type="Proteomes" id="UP000245977">
    <property type="component" value="Chromosome"/>
</dbReference>
<dbReference type="AlphaFoldDB" id="A0A2S2FB45"/>
<keyword evidence="1" id="KW-0732">Signal</keyword>
<name>A0A2S2FB45_9GAMM</name>
<feature type="chain" id="PRO_5015485115" evidence="1">
    <location>
        <begin position="23"/>
        <end position="212"/>
    </location>
</feature>
<evidence type="ECO:0000256" key="1">
    <source>
        <dbReference type="SAM" id="SignalP"/>
    </source>
</evidence>